<dbReference type="EMBL" id="JAYWIO010000002">
    <property type="protein sequence ID" value="KAK7280877.1"/>
    <property type="molecule type" value="Genomic_DNA"/>
</dbReference>
<evidence type="ECO:0000313" key="3">
    <source>
        <dbReference type="Proteomes" id="UP001372338"/>
    </source>
</evidence>
<dbReference type="AlphaFoldDB" id="A0AAN9FQU8"/>
<evidence type="ECO:0000256" key="1">
    <source>
        <dbReference type="ARBA" id="ARBA00009737"/>
    </source>
</evidence>
<accession>A0AAN9FQU8</accession>
<dbReference type="PANTHER" id="PTHR33732:SF7">
    <property type="entry name" value="RUBBER ELONGATION FACTOR-RELATED"/>
    <property type="match status" value="1"/>
</dbReference>
<reference evidence="2 3" key="1">
    <citation type="submission" date="2024-01" db="EMBL/GenBank/DDBJ databases">
        <title>The genomes of 5 underutilized Papilionoideae crops provide insights into root nodulation and disease resistanc.</title>
        <authorList>
            <person name="Yuan L."/>
        </authorList>
    </citation>
    <scope>NUCLEOTIDE SEQUENCE [LARGE SCALE GENOMIC DNA]</scope>
    <source>
        <strain evidence="2">ZHUSHIDOU_FW_LH</strain>
        <tissue evidence="2">Leaf</tissue>
    </source>
</reference>
<dbReference type="Proteomes" id="UP001372338">
    <property type="component" value="Unassembled WGS sequence"/>
</dbReference>
<comment type="similarity">
    <text evidence="1">Belongs to the REF/SRPP family.</text>
</comment>
<sequence length="337" mass="37332">MVSSREVLDWGLLHFGIRSCGTNVICHSSQPADYKPPFYRVKSVFNPYEDENGLMEDDGSDKALFHALPMTHVSVSKLQSLLEGKVSQTVAGSIIDKMTRDGFLELKGNKRSTMATNEFESKKQQQELKHLGYVRVAAIQAYVLVSHVYEYAKQNSGPLRSAVGTVEGTVTNVLGPVYNKVKDFPDHVLVFVDNKVDEAAHKFNEHAPPFAKHVAVQVKDLTQKVAQEAGKVASEVQCEGPVAAIHYVAKESKHFVLINSVKLWKGLNHIPPFHALAEMAVPTAAHLSEKYNHVIKTLTGKGYTLFAYLPLIPIDEIAKAFEQGEAKNHMNGRKISE</sequence>
<evidence type="ECO:0000313" key="2">
    <source>
        <dbReference type="EMBL" id="KAK7280877.1"/>
    </source>
</evidence>
<organism evidence="2 3">
    <name type="scientific">Crotalaria pallida</name>
    <name type="common">Smooth rattlebox</name>
    <name type="synonym">Crotalaria striata</name>
    <dbReference type="NCBI Taxonomy" id="3830"/>
    <lineage>
        <taxon>Eukaryota</taxon>
        <taxon>Viridiplantae</taxon>
        <taxon>Streptophyta</taxon>
        <taxon>Embryophyta</taxon>
        <taxon>Tracheophyta</taxon>
        <taxon>Spermatophyta</taxon>
        <taxon>Magnoliopsida</taxon>
        <taxon>eudicotyledons</taxon>
        <taxon>Gunneridae</taxon>
        <taxon>Pentapetalae</taxon>
        <taxon>rosids</taxon>
        <taxon>fabids</taxon>
        <taxon>Fabales</taxon>
        <taxon>Fabaceae</taxon>
        <taxon>Papilionoideae</taxon>
        <taxon>50 kb inversion clade</taxon>
        <taxon>genistoids sensu lato</taxon>
        <taxon>core genistoids</taxon>
        <taxon>Crotalarieae</taxon>
        <taxon>Crotalaria</taxon>
    </lineage>
</organism>
<keyword evidence="3" id="KW-1185">Reference proteome</keyword>
<protein>
    <recommendedName>
        <fullName evidence="4">REF/SRPP-like protein</fullName>
    </recommendedName>
</protein>
<comment type="caution">
    <text evidence="2">The sequence shown here is derived from an EMBL/GenBank/DDBJ whole genome shotgun (WGS) entry which is preliminary data.</text>
</comment>
<gene>
    <name evidence="2" type="ORF">RIF29_08423</name>
</gene>
<dbReference type="PANTHER" id="PTHR33732">
    <property type="entry name" value="REF/SRPP-LIKE PROTEIN OS05G0151300/LOC_OS05G05940"/>
    <property type="match status" value="1"/>
</dbReference>
<name>A0AAN9FQU8_CROPI</name>
<evidence type="ECO:0008006" key="4">
    <source>
        <dbReference type="Google" id="ProtNLM"/>
    </source>
</evidence>
<dbReference type="InterPro" id="IPR008802">
    <property type="entry name" value="REF"/>
</dbReference>
<dbReference type="Pfam" id="PF05755">
    <property type="entry name" value="REF"/>
    <property type="match status" value="1"/>
</dbReference>
<proteinExistence type="inferred from homology"/>